<reference evidence="2 3" key="1">
    <citation type="journal article" date="2019" name="Nat. Ecol. Evol.">
        <title>Megaphylogeny resolves global patterns of mushroom evolution.</title>
        <authorList>
            <person name="Varga T."/>
            <person name="Krizsan K."/>
            <person name="Foldi C."/>
            <person name="Dima B."/>
            <person name="Sanchez-Garcia M."/>
            <person name="Sanchez-Ramirez S."/>
            <person name="Szollosi G.J."/>
            <person name="Szarkandi J.G."/>
            <person name="Papp V."/>
            <person name="Albert L."/>
            <person name="Andreopoulos W."/>
            <person name="Angelini C."/>
            <person name="Antonin V."/>
            <person name="Barry K.W."/>
            <person name="Bougher N.L."/>
            <person name="Buchanan P."/>
            <person name="Buyck B."/>
            <person name="Bense V."/>
            <person name="Catcheside P."/>
            <person name="Chovatia M."/>
            <person name="Cooper J."/>
            <person name="Damon W."/>
            <person name="Desjardin D."/>
            <person name="Finy P."/>
            <person name="Geml J."/>
            <person name="Haridas S."/>
            <person name="Hughes K."/>
            <person name="Justo A."/>
            <person name="Karasinski D."/>
            <person name="Kautmanova I."/>
            <person name="Kiss B."/>
            <person name="Kocsube S."/>
            <person name="Kotiranta H."/>
            <person name="LaButti K.M."/>
            <person name="Lechner B.E."/>
            <person name="Liimatainen K."/>
            <person name="Lipzen A."/>
            <person name="Lukacs Z."/>
            <person name="Mihaltcheva S."/>
            <person name="Morgado L.N."/>
            <person name="Niskanen T."/>
            <person name="Noordeloos M.E."/>
            <person name="Ohm R.A."/>
            <person name="Ortiz-Santana B."/>
            <person name="Ovrebo C."/>
            <person name="Racz N."/>
            <person name="Riley R."/>
            <person name="Savchenko A."/>
            <person name="Shiryaev A."/>
            <person name="Soop K."/>
            <person name="Spirin V."/>
            <person name="Szebenyi C."/>
            <person name="Tomsovsky M."/>
            <person name="Tulloss R.E."/>
            <person name="Uehling J."/>
            <person name="Grigoriev I.V."/>
            <person name="Vagvolgyi C."/>
            <person name="Papp T."/>
            <person name="Martin F.M."/>
            <person name="Miettinen O."/>
            <person name="Hibbett D.S."/>
            <person name="Nagy L.G."/>
        </authorList>
    </citation>
    <scope>NUCLEOTIDE SEQUENCE [LARGE SCALE GENOMIC DNA]</scope>
    <source>
        <strain evidence="2 3">CBS 309.79</strain>
    </source>
</reference>
<sequence length="244" mass="27779">MDQIILFGDSITQGSFEPGLDGFGQRLAHAYARKLDVINRGMSGYNAKWAWPVFRQVRQFPPPGAHVRLLTIWLGANDACIPPSPQCHPIPDFVQSMNQILDHAHATSPGTKIMLLTPPPFSAAYREADLASRSPPLKLDRSFEHTRAYGEAIKELGKARQIPVLDVFRHIWEDAGKSEDKMMEYFTDGLHLNRRGYEIVYREMIGLIQESYSELDPEKMEYIFVPWKDVDWANPEGSLVPRKV</sequence>
<dbReference type="EMBL" id="ML178814">
    <property type="protein sequence ID" value="TFL07494.1"/>
    <property type="molecule type" value="Genomic_DNA"/>
</dbReference>
<dbReference type="Proteomes" id="UP000305067">
    <property type="component" value="Unassembled WGS sequence"/>
</dbReference>
<name>A0A5C3R7W6_9AGAR</name>
<dbReference type="OrthoDB" id="671439at2759"/>
<proteinExistence type="predicted"/>
<dbReference type="InterPro" id="IPR013830">
    <property type="entry name" value="SGNH_hydro"/>
</dbReference>
<organism evidence="2 3">
    <name type="scientific">Pterulicium gracile</name>
    <dbReference type="NCBI Taxonomy" id="1884261"/>
    <lineage>
        <taxon>Eukaryota</taxon>
        <taxon>Fungi</taxon>
        <taxon>Dikarya</taxon>
        <taxon>Basidiomycota</taxon>
        <taxon>Agaricomycotina</taxon>
        <taxon>Agaricomycetes</taxon>
        <taxon>Agaricomycetidae</taxon>
        <taxon>Agaricales</taxon>
        <taxon>Pleurotineae</taxon>
        <taxon>Pterulaceae</taxon>
        <taxon>Pterulicium</taxon>
    </lineage>
</organism>
<keyword evidence="3" id="KW-1185">Reference proteome</keyword>
<accession>A0A5C3R7W6</accession>
<dbReference type="GO" id="GO:0016787">
    <property type="term" value="F:hydrolase activity"/>
    <property type="evidence" value="ECO:0007669"/>
    <property type="project" value="UniProtKB-KW"/>
</dbReference>
<dbReference type="PANTHER" id="PTHR14209">
    <property type="entry name" value="ISOAMYL ACETATE-HYDROLYZING ESTERASE 1"/>
    <property type="match status" value="1"/>
</dbReference>
<gene>
    <name evidence="2" type="ORF">BDV98DRAFT_497778</name>
</gene>
<evidence type="ECO:0000313" key="3">
    <source>
        <dbReference type="Proteomes" id="UP000305067"/>
    </source>
</evidence>
<evidence type="ECO:0000313" key="2">
    <source>
        <dbReference type="EMBL" id="TFL07494.1"/>
    </source>
</evidence>
<feature type="domain" description="SGNH hydrolase-type esterase" evidence="1">
    <location>
        <begin position="6"/>
        <end position="199"/>
    </location>
</feature>
<dbReference type="PANTHER" id="PTHR14209:SF19">
    <property type="entry name" value="ISOAMYL ACETATE-HYDROLYZING ESTERASE 1 HOMOLOG"/>
    <property type="match status" value="1"/>
</dbReference>
<dbReference type="Pfam" id="PF13472">
    <property type="entry name" value="Lipase_GDSL_2"/>
    <property type="match status" value="1"/>
</dbReference>
<dbReference type="SUPFAM" id="SSF52266">
    <property type="entry name" value="SGNH hydrolase"/>
    <property type="match status" value="1"/>
</dbReference>
<dbReference type="Gene3D" id="3.40.50.1110">
    <property type="entry name" value="SGNH hydrolase"/>
    <property type="match status" value="1"/>
</dbReference>
<dbReference type="STRING" id="1884261.A0A5C3R7W6"/>
<protein>
    <submittedName>
        <fullName evidence="2">SGNH hydrolase-type esterase domain-containing protein</fullName>
    </submittedName>
</protein>
<keyword evidence="2" id="KW-0378">Hydrolase</keyword>
<dbReference type="AlphaFoldDB" id="A0A5C3R7W6"/>
<dbReference type="InterPro" id="IPR045136">
    <property type="entry name" value="Iah1-like"/>
</dbReference>
<evidence type="ECO:0000259" key="1">
    <source>
        <dbReference type="Pfam" id="PF13472"/>
    </source>
</evidence>
<dbReference type="CDD" id="cd01838">
    <property type="entry name" value="Isoamyl_acetate_hydrolase_like"/>
    <property type="match status" value="1"/>
</dbReference>
<dbReference type="InterPro" id="IPR036514">
    <property type="entry name" value="SGNH_hydro_sf"/>
</dbReference>